<evidence type="ECO:0000313" key="2">
    <source>
        <dbReference type="EMBL" id="ACY19145.1"/>
    </source>
</evidence>
<dbReference type="KEGG" id="hoh:Hoch_6679"/>
<dbReference type="Proteomes" id="UP000001880">
    <property type="component" value="Chromosome"/>
</dbReference>
<dbReference type="EMBL" id="CP001804">
    <property type="protein sequence ID" value="ACY19145.1"/>
    <property type="molecule type" value="Genomic_DNA"/>
</dbReference>
<dbReference type="RefSeq" id="WP_012831737.1">
    <property type="nucleotide sequence ID" value="NC_013440.1"/>
</dbReference>
<evidence type="ECO:0000256" key="1">
    <source>
        <dbReference type="SAM" id="MobiDB-lite"/>
    </source>
</evidence>
<sequence length="308" mass="33316">MLTLAWAGVARAQEVPDASVITVYVHPWERTTIEVPEDVQLTEFVGNRDFLLVPEGKRTLYLNPHAHIAPPMESILIVYGVEHEWLLFLKAVPHRDLADKKIPLTIVNAREAAPSAGPSQPDAPPVPAEQVSPDEQAEPNLSVHMLAGRGFAWLQPHAGGEYIEQSASNLGVCLAVTRPASPWSVEMSLAIQWLDEPVDFAPANYANSSYPLSALWLGSAIRMRVRTPGPIGLSSFAGLGVHARQFSASFEKGQMPPPAPDFGAFITIGVGAERRAETLSVGLDLSAELGTLDQYATFLMTLHVGGEF</sequence>
<organism evidence="2 3">
    <name type="scientific">Haliangium ochraceum (strain DSM 14365 / JCM 11303 / SMP-2)</name>
    <dbReference type="NCBI Taxonomy" id="502025"/>
    <lineage>
        <taxon>Bacteria</taxon>
        <taxon>Pseudomonadati</taxon>
        <taxon>Myxococcota</taxon>
        <taxon>Polyangia</taxon>
        <taxon>Haliangiales</taxon>
        <taxon>Kofleriaceae</taxon>
        <taxon>Haliangium</taxon>
    </lineage>
</organism>
<keyword evidence="3" id="KW-1185">Reference proteome</keyword>
<name>D0LT09_HALO1</name>
<dbReference type="AlphaFoldDB" id="D0LT09"/>
<gene>
    <name evidence="2" type="ordered locus">Hoch_6679</name>
</gene>
<dbReference type="STRING" id="502025.Hoch_6679"/>
<protein>
    <submittedName>
        <fullName evidence="2">Uncharacterized protein</fullName>
    </submittedName>
</protein>
<accession>D0LT09</accession>
<proteinExistence type="predicted"/>
<dbReference type="HOGENOM" id="CLU_844036_0_0_7"/>
<reference evidence="2 3" key="1">
    <citation type="journal article" date="2010" name="Stand. Genomic Sci.">
        <title>Complete genome sequence of Haliangium ochraceum type strain (SMP-2).</title>
        <authorList>
            <consortium name="US DOE Joint Genome Institute (JGI-PGF)"/>
            <person name="Ivanova N."/>
            <person name="Daum C."/>
            <person name="Lang E."/>
            <person name="Abt B."/>
            <person name="Kopitz M."/>
            <person name="Saunders E."/>
            <person name="Lapidus A."/>
            <person name="Lucas S."/>
            <person name="Glavina Del Rio T."/>
            <person name="Nolan M."/>
            <person name="Tice H."/>
            <person name="Copeland A."/>
            <person name="Cheng J.F."/>
            <person name="Chen F."/>
            <person name="Bruce D."/>
            <person name="Goodwin L."/>
            <person name="Pitluck S."/>
            <person name="Mavromatis K."/>
            <person name="Pati A."/>
            <person name="Mikhailova N."/>
            <person name="Chen A."/>
            <person name="Palaniappan K."/>
            <person name="Land M."/>
            <person name="Hauser L."/>
            <person name="Chang Y.J."/>
            <person name="Jeffries C.D."/>
            <person name="Detter J.C."/>
            <person name="Brettin T."/>
            <person name="Rohde M."/>
            <person name="Goker M."/>
            <person name="Bristow J."/>
            <person name="Markowitz V."/>
            <person name="Eisen J.A."/>
            <person name="Hugenholtz P."/>
            <person name="Kyrpides N.C."/>
            <person name="Klenk H.P."/>
        </authorList>
    </citation>
    <scope>NUCLEOTIDE SEQUENCE [LARGE SCALE GENOMIC DNA]</scope>
    <source>
        <strain evidence="3">DSM 14365 / CIP 107738 / JCM 11303 / AJ 13395 / SMP-2</strain>
    </source>
</reference>
<feature type="region of interest" description="Disordered" evidence="1">
    <location>
        <begin position="112"/>
        <end position="135"/>
    </location>
</feature>
<evidence type="ECO:0000313" key="3">
    <source>
        <dbReference type="Proteomes" id="UP000001880"/>
    </source>
</evidence>